<organism evidence="9 10">
    <name type="scientific">Variovorax dokdonensis</name>
    <dbReference type="NCBI Taxonomy" id="344883"/>
    <lineage>
        <taxon>Bacteria</taxon>
        <taxon>Pseudomonadati</taxon>
        <taxon>Pseudomonadota</taxon>
        <taxon>Betaproteobacteria</taxon>
        <taxon>Burkholderiales</taxon>
        <taxon>Comamonadaceae</taxon>
        <taxon>Variovorax</taxon>
    </lineage>
</organism>
<feature type="transmembrane region" description="Helical" evidence="7">
    <location>
        <begin position="198"/>
        <end position="222"/>
    </location>
</feature>
<sequence length="232" mass="23610">MSNQIAIAFLAGVATIAAPCVLPALPVILGGSVGTAGRGRPLVIVAGFVAAFAGVTLAFSLFNHIAGVSPQALRNLAIAGLLLFGLSMLWRAPFKRAFAAAGRALAPLGTRPVGTGLPGAFLIGLTLGAVWTPCAGPALGLVLVALATEPEPHRAAVVLCAYAVGAGVPMLLLAYSGQWASARARWLAQHLGAIQRGLGLLVVATAVAMFLQYDVVFTAWALRFLPAISQGL</sequence>
<evidence type="ECO:0000313" key="9">
    <source>
        <dbReference type="EMBL" id="MDM0044182.1"/>
    </source>
</evidence>
<evidence type="ECO:0000256" key="1">
    <source>
        <dbReference type="ARBA" id="ARBA00004141"/>
    </source>
</evidence>
<comment type="caution">
    <text evidence="9">The sequence shown here is derived from an EMBL/GenBank/DDBJ whole genome shotgun (WGS) entry which is preliminary data.</text>
</comment>
<evidence type="ECO:0000256" key="7">
    <source>
        <dbReference type="SAM" id="Phobius"/>
    </source>
</evidence>
<reference evidence="9" key="1">
    <citation type="submission" date="2023-06" db="EMBL/GenBank/DDBJ databases">
        <authorList>
            <person name="Jiang Y."/>
            <person name="Liu Q."/>
        </authorList>
    </citation>
    <scope>NUCLEOTIDE SEQUENCE</scope>
    <source>
        <strain evidence="9">CGMCC 1.12089</strain>
    </source>
</reference>
<feature type="transmembrane region" description="Helical" evidence="7">
    <location>
        <begin position="6"/>
        <end position="30"/>
    </location>
</feature>
<proteinExistence type="inferred from homology"/>
<feature type="domain" description="Cytochrome C biogenesis protein transmembrane" evidence="8">
    <location>
        <begin position="5"/>
        <end position="210"/>
    </location>
</feature>
<keyword evidence="4" id="KW-0201">Cytochrome c-type biogenesis</keyword>
<dbReference type="PANTHER" id="PTHR31272">
    <property type="entry name" value="CYTOCHROME C-TYPE BIOGENESIS PROTEIN HI_1454-RELATED"/>
    <property type="match status" value="1"/>
</dbReference>
<feature type="transmembrane region" description="Helical" evidence="7">
    <location>
        <begin position="42"/>
        <end position="66"/>
    </location>
</feature>
<dbReference type="RefSeq" id="WP_286659241.1">
    <property type="nucleotide sequence ID" value="NZ_JASZYV010000001.1"/>
</dbReference>
<keyword evidence="6 7" id="KW-0472">Membrane</keyword>
<accession>A0ABT7N8C2</accession>
<dbReference type="Proteomes" id="UP001174908">
    <property type="component" value="Unassembled WGS sequence"/>
</dbReference>
<keyword evidence="10" id="KW-1185">Reference proteome</keyword>
<feature type="transmembrane region" description="Helical" evidence="7">
    <location>
        <begin position="72"/>
        <end position="90"/>
    </location>
</feature>
<dbReference type="InterPro" id="IPR003834">
    <property type="entry name" value="Cyt_c_assmbl_TM_dom"/>
</dbReference>
<dbReference type="InterPro" id="IPR051790">
    <property type="entry name" value="Cytochrome_c-biogenesis_DsbD"/>
</dbReference>
<comment type="similarity">
    <text evidence="2">Belongs to the DsbD family.</text>
</comment>
<evidence type="ECO:0000313" key="10">
    <source>
        <dbReference type="Proteomes" id="UP001174908"/>
    </source>
</evidence>
<dbReference type="Pfam" id="PF02683">
    <property type="entry name" value="DsbD_TM"/>
    <property type="match status" value="1"/>
</dbReference>
<gene>
    <name evidence="9" type="ORF">QTH91_06785</name>
</gene>
<evidence type="ECO:0000256" key="4">
    <source>
        <dbReference type="ARBA" id="ARBA00022748"/>
    </source>
</evidence>
<dbReference type="EMBL" id="JASZYV010000001">
    <property type="protein sequence ID" value="MDM0044182.1"/>
    <property type="molecule type" value="Genomic_DNA"/>
</dbReference>
<name>A0ABT7N8C2_9BURK</name>
<evidence type="ECO:0000259" key="8">
    <source>
        <dbReference type="Pfam" id="PF02683"/>
    </source>
</evidence>
<dbReference type="PANTHER" id="PTHR31272:SF9">
    <property type="entry name" value="BLL1027 PROTEIN"/>
    <property type="match status" value="1"/>
</dbReference>
<keyword evidence="3 7" id="KW-0812">Transmembrane</keyword>
<feature type="transmembrane region" description="Helical" evidence="7">
    <location>
        <begin position="153"/>
        <end position="177"/>
    </location>
</feature>
<feature type="transmembrane region" description="Helical" evidence="7">
    <location>
        <begin position="120"/>
        <end position="147"/>
    </location>
</feature>
<evidence type="ECO:0000256" key="6">
    <source>
        <dbReference type="ARBA" id="ARBA00023136"/>
    </source>
</evidence>
<keyword evidence="5 7" id="KW-1133">Transmembrane helix</keyword>
<comment type="subcellular location">
    <subcellularLocation>
        <location evidence="1">Membrane</location>
        <topology evidence="1">Multi-pass membrane protein</topology>
    </subcellularLocation>
</comment>
<evidence type="ECO:0000256" key="5">
    <source>
        <dbReference type="ARBA" id="ARBA00022989"/>
    </source>
</evidence>
<evidence type="ECO:0000256" key="3">
    <source>
        <dbReference type="ARBA" id="ARBA00022692"/>
    </source>
</evidence>
<evidence type="ECO:0000256" key="2">
    <source>
        <dbReference type="ARBA" id="ARBA00006143"/>
    </source>
</evidence>
<protein>
    <submittedName>
        <fullName evidence="9">Cytochrome c biogenesis CcdA family protein</fullName>
    </submittedName>
</protein>